<comment type="caution">
    <text evidence="1">The sequence shown here is derived from an EMBL/GenBank/DDBJ whole genome shotgun (WGS) entry which is preliminary data.</text>
</comment>
<protein>
    <submittedName>
        <fullName evidence="1">Uncharacterized protein</fullName>
    </submittedName>
</protein>
<dbReference type="RefSeq" id="WP_111697256.1">
    <property type="nucleotide sequence ID" value="NZ_QFZU02000002.1"/>
</dbReference>
<sequence length="213" mass="23188">MTLPTGSRGDLVRRALLRRFRDAKTMQQLPPEAAPFTSGRIATIGETQVGAPPVNQRECRQWTQGIWSVTDSLHEGLDGILGGAFLVDTTKGAFGGPILSEAIVYASDSTLRHLSADPPAECHTLRLSDGRTTWTARYQRTALSHPPSEQTVAYRLVDESGSNPTTWVALARHGAYLIEVRLVVLPLSDDLANQQVVLEDAIRQAHALAVKTL</sequence>
<gene>
    <name evidence="1" type="ORF">DI270_000475</name>
</gene>
<dbReference type="EMBL" id="QFZU02000002">
    <property type="protein sequence ID" value="RGA06975.1"/>
    <property type="molecule type" value="Genomic_DNA"/>
</dbReference>
<name>A0ABX9LSV6_9ACTN</name>
<keyword evidence="2" id="KW-1185">Reference proteome</keyword>
<reference evidence="1 2" key="1">
    <citation type="submission" date="2018-08" db="EMBL/GenBank/DDBJ databases">
        <title>Microbispora. triticiradicis sp. nov., a novel actinomycete isolated from the root of wheat (Triticum aestivum L.)).</title>
        <authorList>
            <person name="Han C."/>
        </authorList>
    </citation>
    <scope>NUCLEOTIDE SEQUENCE [LARGE SCALE GENOMIC DNA]</scope>
    <source>
        <strain evidence="1 2">NEAU-HRDPA2-9</strain>
    </source>
</reference>
<accession>A0ABX9LSV6</accession>
<organism evidence="1 2">
    <name type="scientific">Microbispora triticiradicis</name>
    <dbReference type="NCBI Taxonomy" id="2200763"/>
    <lineage>
        <taxon>Bacteria</taxon>
        <taxon>Bacillati</taxon>
        <taxon>Actinomycetota</taxon>
        <taxon>Actinomycetes</taxon>
        <taxon>Streptosporangiales</taxon>
        <taxon>Streptosporangiaceae</taxon>
        <taxon>Microbispora</taxon>
    </lineage>
</organism>
<dbReference type="Proteomes" id="UP000262538">
    <property type="component" value="Unassembled WGS sequence"/>
</dbReference>
<evidence type="ECO:0000313" key="1">
    <source>
        <dbReference type="EMBL" id="RGA06975.1"/>
    </source>
</evidence>
<proteinExistence type="predicted"/>
<evidence type="ECO:0000313" key="2">
    <source>
        <dbReference type="Proteomes" id="UP000262538"/>
    </source>
</evidence>